<dbReference type="GeneTree" id="ENSGT00550000074964"/>
<dbReference type="Pfam" id="PF01472">
    <property type="entry name" value="PUA"/>
    <property type="match status" value="1"/>
</dbReference>
<dbReference type="InterPro" id="IPR004521">
    <property type="entry name" value="Uncharacterised_CHP00451"/>
</dbReference>
<dbReference type="GO" id="GO:0003723">
    <property type="term" value="F:RNA binding"/>
    <property type="evidence" value="ECO:0007669"/>
    <property type="project" value="InterPro"/>
</dbReference>
<reference evidence="4" key="2">
    <citation type="submission" date="2025-08" db="UniProtKB">
        <authorList>
            <consortium name="Ensembl"/>
        </authorList>
    </citation>
    <scope>IDENTIFICATION</scope>
</reference>
<keyword evidence="5" id="KW-1185">Reference proteome</keyword>
<evidence type="ECO:0000259" key="3">
    <source>
        <dbReference type="Pfam" id="PF01472"/>
    </source>
</evidence>
<keyword evidence="2" id="KW-0341">Growth regulation</keyword>
<accession>A0A8C7TIY0</accession>
<evidence type="ECO:0000256" key="1">
    <source>
        <dbReference type="ARBA" id="ARBA00008955"/>
    </source>
</evidence>
<dbReference type="InterPro" id="IPR015947">
    <property type="entry name" value="PUA-like_sf"/>
</dbReference>
<dbReference type="PANTHER" id="PTHR22798:SF0">
    <property type="entry name" value="MALIGNANT T-CELL-AMPLIFIED SEQUENCE 1"/>
    <property type="match status" value="1"/>
</dbReference>
<dbReference type="Gene3D" id="3.10.400.20">
    <property type="match status" value="1"/>
</dbReference>
<dbReference type="Proteomes" id="UP000694395">
    <property type="component" value="Chromosome 31"/>
</dbReference>
<name>A0A8C7TIY0_ONCMY</name>
<evidence type="ECO:0000256" key="2">
    <source>
        <dbReference type="ARBA" id="ARBA00022604"/>
    </source>
</evidence>
<comment type="similarity">
    <text evidence="1">Belongs to the MCTS1 family.</text>
</comment>
<organism evidence="4 5">
    <name type="scientific">Oncorhynchus mykiss</name>
    <name type="common">Rainbow trout</name>
    <name type="synonym">Salmo gairdneri</name>
    <dbReference type="NCBI Taxonomy" id="8022"/>
    <lineage>
        <taxon>Eukaryota</taxon>
        <taxon>Metazoa</taxon>
        <taxon>Chordata</taxon>
        <taxon>Craniata</taxon>
        <taxon>Vertebrata</taxon>
        <taxon>Euteleostomi</taxon>
        <taxon>Actinopterygii</taxon>
        <taxon>Neopterygii</taxon>
        <taxon>Teleostei</taxon>
        <taxon>Protacanthopterygii</taxon>
        <taxon>Salmoniformes</taxon>
        <taxon>Salmonidae</taxon>
        <taxon>Salmoninae</taxon>
        <taxon>Oncorhynchus</taxon>
    </lineage>
</organism>
<dbReference type="InterPro" id="IPR002478">
    <property type="entry name" value="PUA"/>
</dbReference>
<dbReference type="PROSITE" id="PS50890">
    <property type="entry name" value="PUA"/>
    <property type="match status" value="1"/>
</dbReference>
<dbReference type="Ensembl" id="ENSOMYT00000087001.2">
    <property type="protein sequence ID" value="ENSOMYP00000079828.2"/>
    <property type="gene ID" value="ENSOMYG00000075055.1"/>
</dbReference>
<feature type="domain" description="PUA" evidence="3">
    <location>
        <begin position="43"/>
        <end position="102"/>
    </location>
</feature>
<evidence type="ECO:0000313" key="4">
    <source>
        <dbReference type="Ensembl" id="ENSOMYP00000079828.2"/>
    </source>
</evidence>
<sequence length="147" mass="16574">MENCSSSDKEKDRSTQLSDCCISVRPQLFLMCRPLYSSTPTSKGAIKFVLSGANIMCPGLTSPGAKLYPSASETVVAIMVEGKQYALGVGVMKMSAENIFKFTIRFRHRPRVHPPSIVFQKADNILKKFYNCTIELHHLDWLHHRLK</sequence>
<dbReference type="AlphaFoldDB" id="A0A8C7TIY0"/>
<reference evidence="4" key="1">
    <citation type="submission" date="2020-07" db="EMBL/GenBank/DDBJ databases">
        <title>A long reads based de novo assembly of the rainbow trout Arlee double haploid line genome.</title>
        <authorList>
            <person name="Gao G."/>
            <person name="Palti Y."/>
        </authorList>
    </citation>
    <scope>NUCLEOTIDE SEQUENCE [LARGE SCALE GENOMIC DNA]</scope>
</reference>
<proteinExistence type="inferred from homology"/>
<dbReference type="InterPro" id="IPR016437">
    <property type="entry name" value="MCT-1/Tma20"/>
</dbReference>
<reference evidence="4" key="3">
    <citation type="submission" date="2025-09" db="UniProtKB">
        <authorList>
            <consortium name="Ensembl"/>
        </authorList>
    </citation>
    <scope>IDENTIFICATION</scope>
</reference>
<dbReference type="NCBIfam" id="TIGR00451">
    <property type="entry name" value="unchar_dom_2"/>
    <property type="match status" value="1"/>
</dbReference>
<dbReference type="PANTHER" id="PTHR22798">
    <property type="entry name" value="MCT-1 PROTEIN"/>
    <property type="match status" value="1"/>
</dbReference>
<dbReference type="GO" id="GO:0001731">
    <property type="term" value="P:formation of translation preinitiation complex"/>
    <property type="evidence" value="ECO:0007669"/>
    <property type="project" value="TreeGrafter"/>
</dbReference>
<evidence type="ECO:0000313" key="5">
    <source>
        <dbReference type="Proteomes" id="UP000694395"/>
    </source>
</evidence>
<protein>
    <recommendedName>
        <fullName evidence="3">PUA domain-containing protein</fullName>
    </recommendedName>
</protein>
<dbReference type="SUPFAM" id="SSF88697">
    <property type="entry name" value="PUA domain-like"/>
    <property type="match status" value="1"/>
</dbReference>